<sequence>MTSRVTALWLSAFCSSTRIGVSGFAPARQAAMAARNMFASTTSNAGASAEREVHETTHRLLDNEEYHIEFNGYLSNHVKHAVVALHGLQASPADIQRYWDFYTECTPYGFHLAPKGARGEPLRPAEWKQLLGKKQKYEELLQFFDDEEKQLGIEKTLQKYAPSVLPGSPGALTHGIIHLGWGLDANNRRMILEGLAYMVYSFVSTHPERFVHGAVPESTPMESFLRIAEADRREGIQHQIFETAVNNDKYGEASNFHAELIPAGFQWQVAKVLEEGHPVLYQMPTWLDELPVEEALKQLYKAVTLIYLTTAGEPDAIADEESHGSFLALHLITSLWGAEKIATHLPVDEQRALLKTYYVTVLALLLTSSSGFPTVEALRGVEEKFDVNDATEESSVAADWEGILTRAIAEEEEHNIKLAYVARELWRRYDHWKAFRVAASTFTLTPDIGPGRSVFGA</sequence>
<dbReference type="GO" id="GO:0016491">
    <property type="term" value="F:oxidoreductase activity"/>
    <property type="evidence" value="ECO:0007669"/>
    <property type="project" value="UniProtKB-KW"/>
</dbReference>
<gene>
    <name evidence="3" type="ORF">PPYR1160_LOCUS14302</name>
</gene>
<dbReference type="EMBL" id="HBEA01018806">
    <property type="protein sequence ID" value="CAD8264799.1"/>
    <property type="molecule type" value="Transcribed_RNA"/>
</dbReference>
<reference evidence="3" key="1">
    <citation type="submission" date="2021-01" db="EMBL/GenBank/DDBJ databases">
        <authorList>
            <person name="Corre E."/>
            <person name="Pelletier E."/>
            <person name="Niang G."/>
            <person name="Scheremetjew M."/>
            <person name="Finn R."/>
            <person name="Kale V."/>
            <person name="Holt S."/>
            <person name="Cochrane G."/>
            <person name="Meng A."/>
            <person name="Brown T."/>
            <person name="Cohen L."/>
        </authorList>
    </citation>
    <scope>NUCLEOTIDE SEQUENCE</scope>
    <source>
        <strain evidence="3">CCMP2078</strain>
    </source>
</reference>
<proteinExistence type="predicted"/>
<dbReference type="InterPro" id="IPR025337">
    <property type="entry name" value="Questin_oxidase-like"/>
</dbReference>
<evidence type="ECO:0000256" key="1">
    <source>
        <dbReference type="ARBA" id="ARBA00023002"/>
    </source>
</evidence>
<dbReference type="AlphaFoldDB" id="A0A7R9YFR3"/>
<feature type="chain" id="PRO_5030681367" evidence="2">
    <location>
        <begin position="17"/>
        <end position="457"/>
    </location>
</feature>
<protein>
    <submittedName>
        <fullName evidence="3">Uncharacterized protein</fullName>
    </submittedName>
</protein>
<keyword evidence="1" id="KW-0560">Oxidoreductase</keyword>
<dbReference type="PANTHER" id="PTHR35870">
    <property type="entry name" value="PROTEIN, PUTATIVE (AFU_ORTHOLOGUE AFUA_5G03330)-RELATED"/>
    <property type="match status" value="1"/>
</dbReference>
<evidence type="ECO:0000313" key="3">
    <source>
        <dbReference type="EMBL" id="CAD8264799.1"/>
    </source>
</evidence>
<organism evidence="3">
    <name type="scientific">Pinguiococcus pyrenoidosus</name>
    <dbReference type="NCBI Taxonomy" id="172671"/>
    <lineage>
        <taxon>Eukaryota</taxon>
        <taxon>Sar</taxon>
        <taxon>Stramenopiles</taxon>
        <taxon>Ochrophyta</taxon>
        <taxon>Pinguiophyceae</taxon>
        <taxon>Pinguiochrysidales</taxon>
        <taxon>Pinguiochrysidaceae</taxon>
        <taxon>Pinguiococcus</taxon>
    </lineage>
</organism>
<keyword evidence="2" id="KW-0732">Signal</keyword>
<feature type="signal peptide" evidence="2">
    <location>
        <begin position="1"/>
        <end position="16"/>
    </location>
</feature>
<evidence type="ECO:0000256" key="2">
    <source>
        <dbReference type="SAM" id="SignalP"/>
    </source>
</evidence>
<accession>A0A7R9YFR3</accession>
<name>A0A7R9YFR3_9STRA</name>
<dbReference type="PANTHER" id="PTHR35870:SF1">
    <property type="entry name" value="PROTEIN, PUTATIVE (AFU_ORTHOLOGUE AFUA_5G03330)-RELATED"/>
    <property type="match status" value="1"/>
</dbReference>
<dbReference type="Pfam" id="PF14027">
    <property type="entry name" value="Questin_oxidase"/>
    <property type="match status" value="1"/>
</dbReference>